<keyword evidence="2" id="KW-0812">Transmembrane</keyword>
<dbReference type="PANTHER" id="PTHR30273:SF2">
    <property type="entry name" value="PROTEIN FECR"/>
    <property type="match status" value="1"/>
</dbReference>
<keyword evidence="2" id="KW-1133">Transmembrane helix</keyword>
<evidence type="ECO:0000313" key="4">
    <source>
        <dbReference type="EMBL" id="QDS98157.1"/>
    </source>
</evidence>
<gene>
    <name evidence="4" type="ORF">HG15A2_14300</name>
</gene>
<proteinExistence type="predicted"/>
<reference evidence="4 5" key="1">
    <citation type="submission" date="2019-02" db="EMBL/GenBank/DDBJ databases">
        <title>Deep-cultivation of Planctomycetes and their phenomic and genomic characterization uncovers novel biology.</title>
        <authorList>
            <person name="Wiegand S."/>
            <person name="Jogler M."/>
            <person name="Boedeker C."/>
            <person name="Pinto D."/>
            <person name="Vollmers J."/>
            <person name="Rivas-Marin E."/>
            <person name="Kohn T."/>
            <person name="Peeters S.H."/>
            <person name="Heuer A."/>
            <person name="Rast P."/>
            <person name="Oberbeckmann S."/>
            <person name="Bunk B."/>
            <person name="Jeske O."/>
            <person name="Meyerdierks A."/>
            <person name="Storesund J.E."/>
            <person name="Kallscheuer N."/>
            <person name="Luecker S."/>
            <person name="Lage O.M."/>
            <person name="Pohl T."/>
            <person name="Merkel B.J."/>
            <person name="Hornburger P."/>
            <person name="Mueller R.-W."/>
            <person name="Bruemmer F."/>
            <person name="Labrenz M."/>
            <person name="Spormann A.M."/>
            <person name="Op den Camp H."/>
            <person name="Overmann J."/>
            <person name="Amann R."/>
            <person name="Jetten M.S.M."/>
            <person name="Mascher T."/>
            <person name="Medema M.H."/>
            <person name="Devos D.P."/>
            <person name="Kaster A.-K."/>
            <person name="Ovreas L."/>
            <person name="Rohde M."/>
            <person name="Galperin M.Y."/>
            <person name="Jogler C."/>
        </authorList>
    </citation>
    <scope>NUCLEOTIDE SEQUENCE [LARGE SCALE GENOMIC DNA]</scope>
    <source>
        <strain evidence="4 5">HG15A2</strain>
    </source>
</reference>
<protein>
    <submittedName>
        <fullName evidence="4">FecR protein</fullName>
    </submittedName>
</protein>
<dbReference type="Gene3D" id="2.60.120.1440">
    <property type="match status" value="1"/>
</dbReference>
<feature type="transmembrane region" description="Helical" evidence="2">
    <location>
        <begin position="155"/>
        <end position="180"/>
    </location>
</feature>
<dbReference type="Proteomes" id="UP000319852">
    <property type="component" value="Chromosome"/>
</dbReference>
<evidence type="ECO:0000313" key="5">
    <source>
        <dbReference type="Proteomes" id="UP000319852"/>
    </source>
</evidence>
<name>A0A517MTP8_9BACT</name>
<keyword evidence="2" id="KW-0472">Membrane</keyword>
<sequence>MESKNTNAEADRCLTLTCKLFDGVVSGEEREELQELLVSSDDAAEVFASYAYDSVALRVITLAAASQADAASECPVGDAHASASCKAQLKEIPQKVANRALEQHATSNVPTYRRRVTTYANSCVLFLMALFSQMGQRVRRIELPSDGFMRGGLRWLSNARVPVACVLLLATLCGVLGLFLRTRQSPLGAVITAASYQALIRSDSGVGRRLFVGDQISPGERVHIDDGTVELRFGDGTIGTAHAPARLSVLGTDRCRVWNGTMSAEVSQPGFVVETPLIDVQDLGTEFGVTVRRDQSTDVAVARGSVQLYAKNTTSGMEQCVLVENQAARAVKGSDGQTVMARIPLDNVAQLEKYSSGVGMTISGVSSNSGLVYEVVPGGFREDAPTATDRGYEWNGVSKSGLPSFLVGGDYVKVPFDDKLNRRLLVEVRLARPCFVFLLLNQLDNPPDWLLRDFEKTVHTVGLDRTRKRSNAKPASGNSRMRLGKGPGRRIDATFSVWRRKVSCPSSLTLGARNAKEDFGTYGIIAIPLH</sequence>
<keyword evidence="5" id="KW-1185">Reference proteome</keyword>
<feature type="region of interest" description="Disordered" evidence="1">
    <location>
        <begin position="465"/>
        <end position="486"/>
    </location>
</feature>
<dbReference type="RefSeq" id="WP_218932369.1">
    <property type="nucleotide sequence ID" value="NZ_CP036263.1"/>
</dbReference>
<evidence type="ECO:0000256" key="2">
    <source>
        <dbReference type="SAM" id="Phobius"/>
    </source>
</evidence>
<evidence type="ECO:0000259" key="3">
    <source>
        <dbReference type="Pfam" id="PF04773"/>
    </source>
</evidence>
<dbReference type="InterPro" id="IPR006860">
    <property type="entry name" value="FecR"/>
</dbReference>
<dbReference type="InterPro" id="IPR012373">
    <property type="entry name" value="Ferrdict_sens_TM"/>
</dbReference>
<dbReference type="EMBL" id="CP036263">
    <property type="protein sequence ID" value="QDS98157.1"/>
    <property type="molecule type" value="Genomic_DNA"/>
</dbReference>
<organism evidence="4 5">
    <name type="scientific">Adhaeretor mobilis</name>
    <dbReference type="NCBI Taxonomy" id="1930276"/>
    <lineage>
        <taxon>Bacteria</taxon>
        <taxon>Pseudomonadati</taxon>
        <taxon>Planctomycetota</taxon>
        <taxon>Planctomycetia</taxon>
        <taxon>Pirellulales</taxon>
        <taxon>Lacipirellulaceae</taxon>
        <taxon>Adhaeretor</taxon>
    </lineage>
</organism>
<dbReference type="Pfam" id="PF04773">
    <property type="entry name" value="FecR"/>
    <property type="match status" value="1"/>
</dbReference>
<dbReference type="KEGG" id="amob:HG15A2_14300"/>
<evidence type="ECO:0000256" key="1">
    <source>
        <dbReference type="SAM" id="MobiDB-lite"/>
    </source>
</evidence>
<dbReference type="PANTHER" id="PTHR30273">
    <property type="entry name" value="PERIPLASMIC SIGNAL SENSOR AND SIGMA FACTOR ACTIVATOR FECR-RELATED"/>
    <property type="match status" value="1"/>
</dbReference>
<accession>A0A517MTP8</accession>
<dbReference type="GO" id="GO:0016989">
    <property type="term" value="F:sigma factor antagonist activity"/>
    <property type="evidence" value="ECO:0007669"/>
    <property type="project" value="TreeGrafter"/>
</dbReference>
<feature type="domain" description="FecR protein" evidence="3">
    <location>
        <begin position="227"/>
        <end position="307"/>
    </location>
</feature>
<dbReference type="AlphaFoldDB" id="A0A517MTP8"/>